<dbReference type="Proteomes" id="UP000465240">
    <property type="component" value="Unassembled WGS sequence"/>
</dbReference>
<name>A0ABQ1C356_9MYCO</name>
<evidence type="ECO:0000313" key="1">
    <source>
        <dbReference type="EMBL" id="GFG78840.1"/>
    </source>
</evidence>
<protein>
    <submittedName>
        <fullName evidence="1">Uncharacterized protein</fullName>
    </submittedName>
</protein>
<sequence length="63" mass="7070">MREGEWSLIASASRRDSEFQFPMLTVDFGFRSTGSKRGDEASPLGEAYLLSNVRVVTNGMVRR</sequence>
<comment type="caution">
    <text evidence="1">The sequence shown here is derived from an EMBL/GenBank/DDBJ whole genome shotgun (WGS) entry which is preliminary data.</text>
</comment>
<reference evidence="1 2" key="1">
    <citation type="journal article" date="2019" name="Emerg. Microbes Infect.">
        <title>Comprehensive subspecies identification of 175 nontuberculous mycobacteria species based on 7547 genomic profiles.</title>
        <authorList>
            <person name="Matsumoto Y."/>
            <person name="Kinjo T."/>
            <person name="Motooka D."/>
            <person name="Nabeya D."/>
            <person name="Jung N."/>
            <person name="Uechi K."/>
            <person name="Horii T."/>
            <person name="Iida T."/>
            <person name="Fujita J."/>
            <person name="Nakamura S."/>
        </authorList>
    </citation>
    <scope>NUCLEOTIDE SEQUENCE [LARGE SCALE GENOMIC DNA]</scope>
    <source>
        <strain evidence="1 2">JCM 18565</strain>
    </source>
</reference>
<dbReference type="EMBL" id="BLKX01000001">
    <property type="protein sequence ID" value="GFG78840.1"/>
    <property type="molecule type" value="Genomic_DNA"/>
</dbReference>
<proteinExistence type="predicted"/>
<gene>
    <name evidence="1" type="ORF">MPRG_21160</name>
</gene>
<organism evidence="1 2">
    <name type="scientific">Mycobacterium paragordonae</name>
    <dbReference type="NCBI Taxonomy" id="1389713"/>
    <lineage>
        <taxon>Bacteria</taxon>
        <taxon>Bacillati</taxon>
        <taxon>Actinomycetota</taxon>
        <taxon>Actinomycetes</taxon>
        <taxon>Mycobacteriales</taxon>
        <taxon>Mycobacteriaceae</taxon>
        <taxon>Mycobacterium</taxon>
    </lineage>
</organism>
<keyword evidence="2" id="KW-1185">Reference proteome</keyword>
<accession>A0ABQ1C356</accession>
<evidence type="ECO:0000313" key="2">
    <source>
        <dbReference type="Proteomes" id="UP000465240"/>
    </source>
</evidence>